<protein>
    <submittedName>
        <fullName evidence="1">Uncharacterized protein</fullName>
    </submittedName>
</protein>
<comment type="caution">
    <text evidence="1">The sequence shown here is derived from an EMBL/GenBank/DDBJ whole genome shotgun (WGS) entry which is preliminary data.</text>
</comment>
<proteinExistence type="predicted"/>
<sequence length="93" mass="10940">MRRELHARHDLERDRSIDIDRRCRPALPFKRMDDTPSFLADLFEPFIPANLTHMMNMMEQMENLSATERGMGGGAIEESMGCERRRRRALCED</sequence>
<keyword evidence="2" id="KW-1185">Reference proteome</keyword>
<evidence type="ECO:0000313" key="2">
    <source>
        <dbReference type="Proteomes" id="UP001234297"/>
    </source>
</evidence>
<organism evidence="1 2">
    <name type="scientific">Persea americana</name>
    <name type="common">Avocado</name>
    <dbReference type="NCBI Taxonomy" id="3435"/>
    <lineage>
        <taxon>Eukaryota</taxon>
        <taxon>Viridiplantae</taxon>
        <taxon>Streptophyta</taxon>
        <taxon>Embryophyta</taxon>
        <taxon>Tracheophyta</taxon>
        <taxon>Spermatophyta</taxon>
        <taxon>Magnoliopsida</taxon>
        <taxon>Magnoliidae</taxon>
        <taxon>Laurales</taxon>
        <taxon>Lauraceae</taxon>
        <taxon>Persea</taxon>
    </lineage>
</organism>
<evidence type="ECO:0000313" key="1">
    <source>
        <dbReference type="EMBL" id="KAJ8619116.1"/>
    </source>
</evidence>
<dbReference type="EMBL" id="CM056812">
    <property type="protein sequence ID" value="KAJ8619116.1"/>
    <property type="molecule type" value="Genomic_DNA"/>
</dbReference>
<dbReference type="Proteomes" id="UP001234297">
    <property type="component" value="Chromosome 4"/>
</dbReference>
<name>A0ACC2KDM1_PERAE</name>
<reference evidence="1 2" key="1">
    <citation type="journal article" date="2022" name="Hortic Res">
        <title>A haplotype resolved chromosomal level avocado genome allows analysis of novel avocado genes.</title>
        <authorList>
            <person name="Nath O."/>
            <person name="Fletcher S.J."/>
            <person name="Hayward A."/>
            <person name="Shaw L.M."/>
            <person name="Masouleh A.K."/>
            <person name="Furtado A."/>
            <person name="Henry R.J."/>
            <person name="Mitter N."/>
        </authorList>
    </citation>
    <scope>NUCLEOTIDE SEQUENCE [LARGE SCALE GENOMIC DNA]</scope>
    <source>
        <strain evidence="2">cv. Hass</strain>
    </source>
</reference>
<gene>
    <name evidence="1" type="ORF">MRB53_015302</name>
</gene>
<accession>A0ACC2KDM1</accession>